<accession>A0A8I0N0C5</accession>
<evidence type="ECO:0000313" key="3">
    <source>
        <dbReference type="Proteomes" id="UP000660708"/>
    </source>
</evidence>
<evidence type="ECO:0000313" key="2">
    <source>
        <dbReference type="EMBL" id="MBE0348254.1"/>
    </source>
</evidence>
<proteinExistence type="predicted"/>
<dbReference type="RefSeq" id="WP_147389439.1">
    <property type="nucleotide sequence ID" value="NZ_AQHF01000032.1"/>
</dbReference>
<comment type="caution">
    <text evidence="2">The sequence shown here is derived from an EMBL/GenBank/DDBJ whole genome shotgun (WGS) entry which is preliminary data.</text>
</comment>
<gene>
    <name evidence="2" type="ORF">PPEP_a4532</name>
</gene>
<keyword evidence="3" id="KW-1185">Reference proteome</keyword>
<feature type="coiled-coil region" evidence="1">
    <location>
        <begin position="23"/>
        <end position="166"/>
    </location>
</feature>
<reference evidence="2 3" key="1">
    <citation type="submission" date="2015-06" db="EMBL/GenBank/DDBJ databases">
        <title>Genome sequence of Pseudoalteromonas peptidolytica.</title>
        <authorList>
            <person name="Xie B.-B."/>
            <person name="Rong J.-C."/>
            <person name="Qin Q.-L."/>
            <person name="Zhang Y.-Z."/>
        </authorList>
    </citation>
    <scope>NUCLEOTIDE SEQUENCE [LARGE SCALE GENOMIC DNA]</scope>
    <source>
        <strain evidence="2 3">F12-50-A1</strain>
    </source>
</reference>
<organism evidence="2 3">
    <name type="scientific">Pseudoalteromonas peptidolytica F12-50-A1</name>
    <dbReference type="NCBI Taxonomy" id="1315280"/>
    <lineage>
        <taxon>Bacteria</taxon>
        <taxon>Pseudomonadati</taxon>
        <taxon>Pseudomonadota</taxon>
        <taxon>Gammaproteobacteria</taxon>
        <taxon>Alteromonadales</taxon>
        <taxon>Pseudoalteromonadaceae</taxon>
        <taxon>Pseudoalteromonas</taxon>
    </lineage>
</organism>
<protein>
    <submittedName>
        <fullName evidence="2">Uncharacterized protein</fullName>
    </submittedName>
</protein>
<keyword evidence="1" id="KW-0175">Coiled coil</keyword>
<dbReference type="AlphaFoldDB" id="A0A8I0N0C5"/>
<dbReference type="EMBL" id="AQHF01000032">
    <property type="protein sequence ID" value="MBE0348254.1"/>
    <property type="molecule type" value="Genomic_DNA"/>
</dbReference>
<dbReference type="Proteomes" id="UP000660708">
    <property type="component" value="Unassembled WGS sequence"/>
</dbReference>
<name>A0A8I0N0C5_9GAMM</name>
<evidence type="ECO:0000256" key="1">
    <source>
        <dbReference type="SAM" id="Coils"/>
    </source>
</evidence>
<sequence>MEPVDFKLAAMNQEPHVVIEAAVTAFNKQIEESEQLADELEVLKSQLAGYKRQVAKQTDQILELKEVDAKSQADLERSEVALKQALKEAQKHAATQRELIHCKNQLSELQKQWREANPKKLQAQIKRTKESKEKFEARCKKLETEAQEYKKEIAHHKDRVNTATNKVIELSKKLAFTHGTGLYHNDNDHLIYWPQQTKMEREDGSTYTSTSLLYMHQSGRGAIISQDPELGGAQMCAAPRGGLKPKQSTLEFASNWLMKVNDLQGGEVREEDMIPVNHNPEFEQAS</sequence>